<organism evidence="3">
    <name type="scientific">uncultured Caudovirales phage</name>
    <dbReference type="NCBI Taxonomy" id="2100421"/>
    <lineage>
        <taxon>Viruses</taxon>
        <taxon>Duplodnaviria</taxon>
        <taxon>Heunggongvirae</taxon>
        <taxon>Uroviricota</taxon>
        <taxon>Caudoviricetes</taxon>
        <taxon>Peduoviridae</taxon>
        <taxon>Maltschvirus</taxon>
        <taxon>Maltschvirus maltsch</taxon>
    </lineage>
</organism>
<dbReference type="EMBL" id="LR796389">
    <property type="protein sequence ID" value="CAB4141396.1"/>
    <property type="molecule type" value="Genomic_DNA"/>
</dbReference>
<dbReference type="GO" id="GO:0044423">
    <property type="term" value="C:virion component"/>
    <property type="evidence" value="ECO:0007669"/>
    <property type="project" value="UniProtKB-KW"/>
</dbReference>
<comment type="subcellular location">
    <subcellularLocation>
        <location evidence="1">Virion</location>
    </subcellularLocation>
</comment>
<gene>
    <name evidence="3" type="ORF">UFOVP414_49</name>
    <name evidence="4" type="ORF">UFOVP687_7</name>
</gene>
<dbReference type="GO" id="GO:0019058">
    <property type="term" value="P:viral life cycle"/>
    <property type="evidence" value="ECO:0007669"/>
    <property type="project" value="UniProtKB-ARBA"/>
</dbReference>
<dbReference type="EMBL" id="LR796665">
    <property type="protein sequence ID" value="CAB4157489.1"/>
    <property type="molecule type" value="Genomic_DNA"/>
</dbReference>
<proteinExistence type="predicted"/>
<dbReference type="GO" id="GO:0051701">
    <property type="term" value="P:biological process involved in interaction with host"/>
    <property type="evidence" value="ECO:0007669"/>
    <property type="project" value="UniProtKB-ARBA"/>
</dbReference>
<name>A0A6J5M8N8_9CAUD</name>
<evidence type="ECO:0000256" key="1">
    <source>
        <dbReference type="ARBA" id="ARBA00004328"/>
    </source>
</evidence>
<dbReference type="InterPro" id="IPR011050">
    <property type="entry name" value="Pectin_lyase_fold/virulence"/>
</dbReference>
<dbReference type="SUPFAM" id="SSF51126">
    <property type="entry name" value="Pectin lyase-like"/>
    <property type="match status" value="1"/>
</dbReference>
<keyword evidence="2" id="KW-0946">Virion</keyword>
<reference evidence="3" key="1">
    <citation type="submission" date="2020-04" db="EMBL/GenBank/DDBJ databases">
        <authorList>
            <person name="Chiriac C."/>
            <person name="Salcher M."/>
            <person name="Ghai R."/>
            <person name="Kavagutti S V."/>
        </authorList>
    </citation>
    <scope>NUCLEOTIDE SEQUENCE</scope>
</reference>
<protein>
    <submittedName>
        <fullName evidence="3">Uncharacterized protein</fullName>
    </submittedName>
</protein>
<evidence type="ECO:0000256" key="2">
    <source>
        <dbReference type="ARBA" id="ARBA00022844"/>
    </source>
</evidence>
<accession>A0A6J5M8N8</accession>
<evidence type="ECO:0000313" key="4">
    <source>
        <dbReference type="EMBL" id="CAB4157489.1"/>
    </source>
</evidence>
<evidence type="ECO:0000313" key="3">
    <source>
        <dbReference type="EMBL" id="CAB4141396.1"/>
    </source>
</evidence>
<sequence length="111" mass="11039">MALGLNKILVAGAATNAASAYFQSQAAGNATVVLPAGTYYIAPTANVTIELNTNTSGNISNASWSVVVANNTGGLFIADGTNVRANVLAGAPTITLFTVDGGEGVTGTYNT</sequence>